<feature type="coiled-coil region" evidence="1">
    <location>
        <begin position="65"/>
        <end position="211"/>
    </location>
</feature>
<dbReference type="Proteomes" id="UP000077202">
    <property type="component" value="Unassembled WGS sequence"/>
</dbReference>
<keyword evidence="3" id="KW-1185">Reference proteome</keyword>
<comment type="caution">
    <text evidence="2">The sequence shown here is derived from an EMBL/GenBank/DDBJ whole genome shotgun (WGS) entry which is preliminary data.</text>
</comment>
<name>A0A176WPS2_MARPO</name>
<evidence type="ECO:0000256" key="1">
    <source>
        <dbReference type="SAM" id="Coils"/>
    </source>
</evidence>
<organism evidence="2 3">
    <name type="scientific">Marchantia polymorpha subsp. ruderalis</name>
    <dbReference type="NCBI Taxonomy" id="1480154"/>
    <lineage>
        <taxon>Eukaryota</taxon>
        <taxon>Viridiplantae</taxon>
        <taxon>Streptophyta</taxon>
        <taxon>Embryophyta</taxon>
        <taxon>Marchantiophyta</taxon>
        <taxon>Marchantiopsida</taxon>
        <taxon>Marchantiidae</taxon>
        <taxon>Marchantiales</taxon>
        <taxon>Marchantiaceae</taxon>
        <taxon>Marchantia</taxon>
    </lineage>
</organism>
<protein>
    <submittedName>
        <fullName evidence="2">Uncharacterized protein</fullName>
    </submittedName>
</protein>
<dbReference type="AlphaFoldDB" id="A0A176WPS2"/>
<evidence type="ECO:0000313" key="3">
    <source>
        <dbReference type="Proteomes" id="UP000077202"/>
    </source>
</evidence>
<gene>
    <name evidence="2" type="ORF">AXG93_1299s1300</name>
</gene>
<keyword evidence="1" id="KW-0175">Coiled coil</keyword>
<proteinExistence type="predicted"/>
<reference evidence="2" key="1">
    <citation type="submission" date="2016-03" db="EMBL/GenBank/DDBJ databases">
        <title>Mechanisms controlling the formation of the plant cell surface in tip-growing cells are functionally conserved among land plants.</title>
        <authorList>
            <person name="Honkanen S."/>
            <person name="Jones V.A."/>
            <person name="Morieri G."/>
            <person name="Champion C."/>
            <person name="Hetherington A.J."/>
            <person name="Kelly S."/>
            <person name="Saint-Marcoux D."/>
            <person name="Proust H."/>
            <person name="Prescott H."/>
            <person name="Dolan L."/>
        </authorList>
    </citation>
    <scope>NUCLEOTIDE SEQUENCE [LARGE SCALE GENOMIC DNA]</scope>
    <source>
        <tissue evidence="2">Whole gametophyte</tissue>
    </source>
</reference>
<sequence length="240" mass="28108">MVRPEAEKRSLEEEPKELVVAFLDFLQDNVVPLLKYLDGNRKKYTISKKAGFYVELVRNMTHNMRAMALKNAKEMKRECAEATAKEMKSLAKEKELRAEEELRTEGLRQEIAAMKIESMELREKIVACTEAHNKELQRVNELMASLAKEMKKHEVELASWTELIECQTAKSSEIKCRLKLGADCDRLRDQLKAVTKQLETLRTRAEAIELTFCQLKEETIDYLSLRDFIMWEFQMLKWLN</sequence>
<accession>A0A176WPS2</accession>
<dbReference type="EMBL" id="LVLJ01000396">
    <property type="protein sequence ID" value="OAE34515.1"/>
    <property type="molecule type" value="Genomic_DNA"/>
</dbReference>
<evidence type="ECO:0000313" key="2">
    <source>
        <dbReference type="EMBL" id="OAE34515.1"/>
    </source>
</evidence>